<name>A0A0R2ATY2_9LACO</name>
<reference evidence="1 2" key="1">
    <citation type="journal article" date="2015" name="Genome Announc.">
        <title>Expanding the biotechnology potential of lactobacilli through comparative genomics of 213 strains and associated genera.</title>
        <authorList>
            <person name="Sun Z."/>
            <person name="Harris H.M."/>
            <person name="McCann A."/>
            <person name="Guo C."/>
            <person name="Argimon S."/>
            <person name="Zhang W."/>
            <person name="Yang X."/>
            <person name="Jeffery I.B."/>
            <person name="Cooney J.C."/>
            <person name="Kagawa T.F."/>
            <person name="Liu W."/>
            <person name="Song Y."/>
            <person name="Salvetti E."/>
            <person name="Wrobel A."/>
            <person name="Rasinkangas P."/>
            <person name="Parkhill J."/>
            <person name="Rea M.C."/>
            <person name="O'Sullivan O."/>
            <person name="Ritari J."/>
            <person name="Douillard F.P."/>
            <person name="Paul Ross R."/>
            <person name="Yang R."/>
            <person name="Briner A.E."/>
            <person name="Felis G.E."/>
            <person name="de Vos W.M."/>
            <person name="Barrangou R."/>
            <person name="Klaenhammer T.R."/>
            <person name="Caufield P.W."/>
            <person name="Cui Y."/>
            <person name="Zhang H."/>
            <person name="O'Toole P.W."/>
        </authorList>
    </citation>
    <scope>NUCLEOTIDE SEQUENCE [LARGE SCALE GENOMIC DNA]</scope>
    <source>
        <strain evidence="1 2">DSM 20452</strain>
    </source>
</reference>
<evidence type="ECO:0000313" key="1">
    <source>
        <dbReference type="EMBL" id="KRM70239.1"/>
    </source>
</evidence>
<dbReference type="RefSeq" id="WP_056960421.1">
    <property type="nucleotide sequence ID" value="NZ_AYYN01000176.1"/>
</dbReference>
<evidence type="ECO:0000313" key="2">
    <source>
        <dbReference type="Proteomes" id="UP000051612"/>
    </source>
</evidence>
<protein>
    <submittedName>
        <fullName evidence="1">Uncharacterized protein</fullName>
    </submittedName>
</protein>
<sequence>MEWNRLQTVHLTEDMRKKLEEIENYLEKQDYFSNEKLNRSRIIDMLILTFYDLFVAENSRTKYPNRLAELKKITPKDNQKLLRELMRQGRSMEFLLYINLGIYQSLSQINGSYTPKELRSYQTGDSREINMLMNQIMQIINDDIARNKQIKDSKRKKA</sequence>
<dbReference type="Proteomes" id="UP000051612">
    <property type="component" value="Unassembled WGS sequence"/>
</dbReference>
<accession>A0A0R2ATY2</accession>
<comment type="caution">
    <text evidence="1">The sequence shown here is derived from an EMBL/GenBank/DDBJ whole genome shotgun (WGS) entry which is preliminary data.</text>
</comment>
<dbReference type="AlphaFoldDB" id="A0A0R2ATY2"/>
<organism evidence="1 2">
    <name type="scientific">Ligilactobacillus murinus DSM 20452 = NBRC 14221</name>
    <dbReference type="NCBI Taxonomy" id="1423772"/>
    <lineage>
        <taxon>Bacteria</taxon>
        <taxon>Bacillati</taxon>
        <taxon>Bacillota</taxon>
        <taxon>Bacilli</taxon>
        <taxon>Lactobacillales</taxon>
        <taxon>Lactobacillaceae</taxon>
        <taxon>Ligilactobacillus</taxon>
    </lineage>
</organism>
<proteinExistence type="predicted"/>
<dbReference type="EMBL" id="AYYN01000176">
    <property type="protein sequence ID" value="KRM70239.1"/>
    <property type="molecule type" value="Genomic_DNA"/>
</dbReference>
<dbReference type="PATRIC" id="fig|1423772.3.peg.1879"/>
<gene>
    <name evidence="1" type="ORF">FC48_GL001764</name>
</gene>